<dbReference type="PANTHER" id="PTHR47547:SF1">
    <property type="entry name" value="ASPARTATE-PROTON SYMPORTER"/>
    <property type="match status" value="1"/>
</dbReference>
<feature type="transmembrane region" description="Helical" evidence="5">
    <location>
        <begin position="510"/>
        <end position="528"/>
    </location>
</feature>
<evidence type="ECO:0000256" key="3">
    <source>
        <dbReference type="ARBA" id="ARBA00022989"/>
    </source>
</evidence>
<sequence>MTTAPSKPDTDARAGQLQRSVGFYGLMFVSLGSIIGSGWLLSAANASTIAGPASILSWILAAAMLACLALVYAELGATYPVAGGSGRFAYYSHGVVAGFVSGWASWLQAVFIAPIEVLAALTYIDAVSAIHKHFPLIHSTGANKGLLNNQGLVIAVILMILFTGMNLAGAKFMSESNSLVVVWKTAVPLLCIGVIAASSFHTGNMTSGGGFMPFGAHGVFAALPGGVVFALQGFEQAVQLAGEARNPRKDISRAVLVAMGIGALLYSLLQLVFILGVKPSNVTSNWSNPLGHAGTGGDFGAWYTLAISLGLTWLGAVLVIDAVISPSGTGIVYVGTSSRLSYALGQERELPQILARTNSRGVPVASIILAAIVGILGFGPFKSWAALVSIVTDATAIMYAFAPVALASLHRHDGDRERTYSAPVPKVLLPASFCFANLIIYWGGFESTWKLTAAMIVGFGLFAYGSSIIGSEQSRYLRNAAWIGPWLIGLCIINYAGRYGSGAKNYLPEWIDLIVVVAFSLVIFYWAISLALPKEEIVAAVEADREHDPMDDLVTS</sequence>
<feature type="transmembrane region" description="Helical" evidence="5">
    <location>
        <begin position="151"/>
        <end position="169"/>
    </location>
</feature>
<feature type="transmembrane region" description="Helical" evidence="5">
    <location>
        <begin position="361"/>
        <end position="378"/>
    </location>
</feature>
<organism evidence="6 7">
    <name type="scientific">Allobranchiibius huperziae</name>
    <dbReference type="NCBI Taxonomy" id="1874116"/>
    <lineage>
        <taxon>Bacteria</taxon>
        <taxon>Bacillati</taxon>
        <taxon>Actinomycetota</taxon>
        <taxon>Actinomycetes</taxon>
        <taxon>Micrococcales</taxon>
        <taxon>Dermacoccaceae</taxon>
        <taxon>Allobranchiibius</taxon>
    </lineage>
</organism>
<gene>
    <name evidence="6" type="ORF">HNR15_000089</name>
</gene>
<dbReference type="Proteomes" id="UP000571817">
    <property type="component" value="Unassembled WGS sequence"/>
</dbReference>
<keyword evidence="7" id="KW-1185">Reference proteome</keyword>
<evidence type="ECO:0000313" key="7">
    <source>
        <dbReference type="Proteomes" id="UP000571817"/>
    </source>
</evidence>
<dbReference type="Gene3D" id="1.20.1740.10">
    <property type="entry name" value="Amino acid/polyamine transporter I"/>
    <property type="match status" value="1"/>
</dbReference>
<dbReference type="AlphaFoldDB" id="A0A853D6W8"/>
<feature type="transmembrane region" description="Helical" evidence="5">
    <location>
        <begin position="427"/>
        <end position="445"/>
    </location>
</feature>
<feature type="transmembrane region" description="Helical" evidence="5">
    <location>
        <begin position="214"/>
        <end position="234"/>
    </location>
</feature>
<evidence type="ECO:0000313" key="6">
    <source>
        <dbReference type="EMBL" id="NYJ73126.1"/>
    </source>
</evidence>
<evidence type="ECO:0000256" key="1">
    <source>
        <dbReference type="ARBA" id="ARBA00004141"/>
    </source>
</evidence>
<proteinExistence type="predicted"/>
<feature type="transmembrane region" description="Helical" evidence="5">
    <location>
        <begin position="384"/>
        <end position="406"/>
    </location>
</feature>
<dbReference type="RefSeq" id="WP_218883494.1">
    <property type="nucleotide sequence ID" value="NZ_JACCFW010000001.1"/>
</dbReference>
<feature type="transmembrane region" description="Helical" evidence="5">
    <location>
        <begin position="53"/>
        <end position="73"/>
    </location>
</feature>
<accession>A0A853D6W8</accession>
<keyword evidence="3 5" id="KW-1133">Transmembrane helix</keyword>
<dbReference type="PANTHER" id="PTHR47547">
    <property type="match status" value="1"/>
</dbReference>
<feature type="transmembrane region" description="Helical" evidence="5">
    <location>
        <begin position="94"/>
        <end position="115"/>
    </location>
</feature>
<dbReference type="GO" id="GO:0022857">
    <property type="term" value="F:transmembrane transporter activity"/>
    <property type="evidence" value="ECO:0007669"/>
    <property type="project" value="InterPro"/>
</dbReference>
<comment type="subcellular location">
    <subcellularLocation>
        <location evidence="1">Membrane</location>
        <topology evidence="1">Multi-pass membrane protein</topology>
    </subcellularLocation>
</comment>
<evidence type="ECO:0000256" key="2">
    <source>
        <dbReference type="ARBA" id="ARBA00022692"/>
    </source>
</evidence>
<feature type="transmembrane region" description="Helical" evidence="5">
    <location>
        <begin position="181"/>
        <end position="202"/>
    </location>
</feature>
<evidence type="ECO:0000256" key="4">
    <source>
        <dbReference type="ARBA" id="ARBA00023136"/>
    </source>
</evidence>
<dbReference type="EMBL" id="JACCFW010000001">
    <property type="protein sequence ID" value="NYJ73126.1"/>
    <property type="molecule type" value="Genomic_DNA"/>
</dbReference>
<reference evidence="6 7" key="1">
    <citation type="submission" date="2020-07" db="EMBL/GenBank/DDBJ databases">
        <title>Sequencing the genomes of 1000 actinobacteria strains.</title>
        <authorList>
            <person name="Klenk H.-P."/>
        </authorList>
    </citation>
    <scope>NUCLEOTIDE SEQUENCE [LARGE SCALE GENOMIC DNA]</scope>
    <source>
        <strain evidence="6 7">DSM 29531</strain>
    </source>
</reference>
<keyword evidence="4 5" id="KW-0472">Membrane</keyword>
<feature type="transmembrane region" description="Helical" evidence="5">
    <location>
        <begin position="21"/>
        <end position="41"/>
    </location>
</feature>
<dbReference type="InterPro" id="IPR002293">
    <property type="entry name" value="AA/rel_permease1"/>
</dbReference>
<protein>
    <submittedName>
        <fullName evidence="6">Amino acid transporter</fullName>
    </submittedName>
</protein>
<feature type="transmembrane region" description="Helical" evidence="5">
    <location>
        <begin position="481"/>
        <end position="498"/>
    </location>
</feature>
<feature type="transmembrane region" description="Helical" evidence="5">
    <location>
        <begin position="451"/>
        <end position="469"/>
    </location>
</feature>
<dbReference type="InterPro" id="IPR052962">
    <property type="entry name" value="AA_Transporter_AGT"/>
</dbReference>
<dbReference type="PIRSF" id="PIRSF006060">
    <property type="entry name" value="AA_transporter"/>
    <property type="match status" value="1"/>
</dbReference>
<evidence type="ECO:0000256" key="5">
    <source>
        <dbReference type="SAM" id="Phobius"/>
    </source>
</evidence>
<comment type="caution">
    <text evidence="6">The sequence shown here is derived from an EMBL/GenBank/DDBJ whole genome shotgun (WGS) entry which is preliminary data.</text>
</comment>
<keyword evidence="2 5" id="KW-0812">Transmembrane</keyword>
<feature type="transmembrane region" description="Helical" evidence="5">
    <location>
        <begin position="301"/>
        <end position="324"/>
    </location>
</feature>
<feature type="transmembrane region" description="Helical" evidence="5">
    <location>
        <begin position="255"/>
        <end position="277"/>
    </location>
</feature>
<dbReference type="Pfam" id="PF13520">
    <property type="entry name" value="AA_permease_2"/>
    <property type="match status" value="1"/>
</dbReference>
<dbReference type="GO" id="GO:0016020">
    <property type="term" value="C:membrane"/>
    <property type="evidence" value="ECO:0007669"/>
    <property type="project" value="UniProtKB-SubCell"/>
</dbReference>
<name>A0A853D6W8_9MICO</name>